<organism evidence="9 10">
    <name type="scientific">Kluyveromyces dobzhanskii CBS 2104</name>
    <dbReference type="NCBI Taxonomy" id="1427455"/>
    <lineage>
        <taxon>Eukaryota</taxon>
        <taxon>Fungi</taxon>
        <taxon>Dikarya</taxon>
        <taxon>Ascomycota</taxon>
        <taxon>Saccharomycotina</taxon>
        <taxon>Saccharomycetes</taxon>
        <taxon>Saccharomycetales</taxon>
        <taxon>Saccharomycetaceae</taxon>
        <taxon>Kluyveromyces</taxon>
    </lineage>
</organism>
<dbReference type="HAMAP" id="MF_03151">
    <property type="entry name" value="GatF"/>
    <property type="match status" value="1"/>
</dbReference>
<comment type="function">
    <text evidence="8">Allows the formation of correctly charged Gln-tRNA(Gln) through the transamidation of misacylated Glu-tRNA(Gln) in the mitochondria. The reaction takes place in the presence of glutamine and ATP through an activated gamma-phospho-Glu-tRNA(Gln). Required for proper protein synthesis within the mitochondrion.</text>
</comment>
<comment type="catalytic activity">
    <reaction evidence="8">
        <text>L-glutamyl-tRNA(Gln) + L-glutamine + ATP + H2O = L-glutaminyl-tRNA(Gln) + L-glutamate + ADP + phosphate + H(+)</text>
        <dbReference type="Rhea" id="RHEA:17521"/>
        <dbReference type="Rhea" id="RHEA-COMP:9681"/>
        <dbReference type="Rhea" id="RHEA-COMP:9684"/>
        <dbReference type="ChEBI" id="CHEBI:15377"/>
        <dbReference type="ChEBI" id="CHEBI:15378"/>
        <dbReference type="ChEBI" id="CHEBI:29985"/>
        <dbReference type="ChEBI" id="CHEBI:30616"/>
        <dbReference type="ChEBI" id="CHEBI:43474"/>
        <dbReference type="ChEBI" id="CHEBI:58359"/>
        <dbReference type="ChEBI" id="CHEBI:78520"/>
        <dbReference type="ChEBI" id="CHEBI:78521"/>
        <dbReference type="ChEBI" id="CHEBI:456216"/>
    </reaction>
</comment>
<evidence type="ECO:0000256" key="1">
    <source>
        <dbReference type="ARBA" id="ARBA00022598"/>
    </source>
</evidence>
<sequence length="174" mass="19541">MLPALRRQFVVTVRLFSGKSSQKVVGSSIGPKFTSDKEVEEFLGKSTWNVRDYVPTSVDQKLIPSEETVVKLLKISGLPIENIDQIQVRLANQLSFINRLHSLPVDEDINPNHARIIERNPKGLDYKSLMDRVKNQEKSQALGELSGSWDSTKSAAVKLHGFFILKEGLLKGRN</sequence>
<evidence type="ECO:0000256" key="5">
    <source>
        <dbReference type="ARBA" id="ARBA00022917"/>
    </source>
</evidence>
<comment type="subcellular location">
    <subcellularLocation>
        <location evidence="8">Mitochondrion inner membrane</location>
        <topology evidence="8">Peripheral membrane protein</topology>
        <orientation evidence="8">Matrix side</orientation>
    </subcellularLocation>
</comment>
<dbReference type="GO" id="GO:0070681">
    <property type="term" value="P:glutaminyl-tRNAGln biosynthesis via transamidation"/>
    <property type="evidence" value="ECO:0007669"/>
    <property type="project" value="UniProtKB-UniRule"/>
</dbReference>
<evidence type="ECO:0000313" key="9">
    <source>
        <dbReference type="EMBL" id="CDO93941.1"/>
    </source>
</evidence>
<evidence type="ECO:0000256" key="2">
    <source>
        <dbReference type="ARBA" id="ARBA00022741"/>
    </source>
</evidence>
<dbReference type="OrthoDB" id="4053592at2759"/>
<keyword evidence="3 8" id="KW-0999">Mitochondrion inner membrane</keyword>
<gene>
    <name evidence="8" type="primary">GTF1</name>
    <name evidence="9" type="ORF">KLDO_g2229</name>
</gene>
<reference evidence="9 10" key="1">
    <citation type="submission" date="2014-03" db="EMBL/GenBank/DDBJ databases">
        <title>The genome of Kluyveromyces dobzhanskii.</title>
        <authorList>
            <person name="Nystedt B."/>
            <person name="Astrom S."/>
        </authorList>
    </citation>
    <scope>NUCLEOTIDE SEQUENCE [LARGE SCALE GENOMIC DNA]</scope>
    <source>
        <strain evidence="9 10">CBS 2104</strain>
    </source>
</reference>
<dbReference type="GO" id="GO:0030956">
    <property type="term" value="C:glutamyl-tRNA(Gln) amidotransferase complex"/>
    <property type="evidence" value="ECO:0007669"/>
    <property type="project" value="UniProtKB-UniRule"/>
</dbReference>
<keyword evidence="10" id="KW-1185">Reference proteome</keyword>
<evidence type="ECO:0000256" key="7">
    <source>
        <dbReference type="ARBA" id="ARBA00023136"/>
    </source>
</evidence>
<evidence type="ECO:0000256" key="4">
    <source>
        <dbReference type="ARBA" id="ARBA00022840"/>
    </source>
</evidence>
<evidence type="ECO:0000256" key="6">
    <source>
        <dbReference type="ARBA" id="ARBA00023128"/>
    </source>
</evidence>
<dbReference type="GO" id="GO:0032543">
    <property type="term" value="P:mitochondrial translation"/>
    <property type="evidence" value="ECO:0007669"/>
    <property type="project" value="UniProtKB-UniRule"/>
</dbReference>
<comment type="similarity">
    <text evidence="8">Belongs to the GatF family.</text>
</comment>
<keyword evidence="5 8" id="KW-0648">Protein biosynthesis</keyword>
<evidence type="ECO:0000256" key="8">
    <source>
        <dbReference type="HAMAP-Rule" id="MF_03151"/>
    </source>
</evidence>
<keyword evidence="4 8" id="KW-0067">ATP-binding</keyword>
<dbReference type="CDD" id="cd21422">
    <property type="entry name" value="GatF"/>
    <property type="match status" value="1"/>
</dbReference>
<dbReference type="GO" id="GO:0005743">
    <property type="term" value="C:mitochondrial inner membrane"/>
    <property type="evidence" value="ECO:0007669"/>
    <property type="project" value="UniProtKB-SubCell"/>
</dbReference>
<comment type="subunit">
    <text evidence="8">Subunit of the heterotrimeric GatFAB amidotransferase (AdT) complex, composed of A, B and F subunits.</text>
</comment>
<dbReference type="InterPro" id="IPR027499">
    <property type="entry name" value="GatF"/>
</dbReference>
<keyword evidence="2 8" id="KW-0547">Nucleotide-binding</keyword>
<protein>
    <recommendedName>
        <fullName evidence="8">Glutamyl-tRNA(Gln) amidotransferase subunit F, mitochondrial</fullName>
        <shortName evidence="8">Glu-AdT subunit F</shortName>
        <ecNumber evidence="8">6.3.5.-</ecNumber>
    </recommendedName>
</protein>
<keyword evidence="6 8" id="KW-0496">Mitochondrion</keyword>
<dbReference type="GO" id="GO:0050567">
    <property type="term" value="F:glutaminyl-tRNA synthase (glutamine-hydrolyzing) activity"/>
    <property type="evidence" value="ECO:0007669"/>
    <property type="project" value="UniProtKB-UniRule"/>
</dbReference>
<name>A0A0A8L732_9SACH</name>
<keyword evidence="7 8" id="KW-0472">Membrane</keyword>
<accession>A0A0A8L732</accession>
<dbReference type="Proteomes" id="UP000031516">
    <property type="component" value="Unassembled WGS sequence"/>
</dbReference>
<evidence type="ECO:0000313" key="10">
    <source>
        <dbReference type="Proteomes" id="UP000031516"/>
    </source>
</evidence>
<proteinExistence type="inferred from homology"/>
<dbReference type="Pfam" id="PF20977">
    <property type="entry name" value="GatF"/>
    <property type="match status" value="1"/>
</dbReference>
<dbReference type="EMBL" id="CCBQ010000027">
    <property type="protein sequence ID" value="CDO93941.1"/>
    <property type="molecule type" value="Genomic_DNA"/>
</dbReference>
<dbReference type="AlphaFoldDB" id="A0A0A8L732"/>
<evidence type="ECO:0000256" key="3">
    <source>
        <dbReference type="ARBA" id="ARBA00022792"/>
    </source>
</evidence>
<dbReference type="GO" id="GO:0005524">
    <property type="term" value="F:ATP binding"/>
    <property type="evidence" value="ECO:0007669"/>
    <property type="project" value="UniProtKB-KW"/>
</dbReference>
<dbReference type="EC" id="6.3.5.-" evidence="8"/>
<keyword evidence="1 8" id="KW-0436">Ligase</keyword>
<comment type="caution">
    <text evidence="9">The sequence shown here is derived from an EMBL/GenBank/DDBJ whole genome shotgun (WGS) entry which is preliminary data.</text>
</comment>